<dbReference type="GO" id="GO:0006914">
    <property type="term" value="P:autophagy"/>
    <property type="evidence" value="ECO:0007669"/>
    <property type="project" value="InterPro"/>
</dbReference>
<feature type="compositionally biased region" description="Basic and acidic residues" evidence="1">
    <location>
        <begin position="45"/>
        <end position="58"/>
    </location>
</feature>
<keyword evidence="3" id="KW-1185">Reference proteome</keyword>
<dbReference type="GO" id="GO:0005737">
    <property type="term" value="C:cytoplasm"/>
    <property type="evidence" value="ECO:0007669"/>
    <property type="project" value="TreeGrafter"/>
</dbReference>
<dbReference type="InterPro" id="IPR045142">
    <property type="entry name" value="BCAS3-like"/>
</dbReference>
<feature type="region of interest" description="Disordered" evidence="1">
    <location>
        <begin position="1063"/>
        <end position="1110"/>
    </location>
</feature>
<evidence type="ECO:0000313" key="2">
    <source>
        <dbReference type="EMBL" id="KAF7359176.1"/>
    </source>
</evidence>
<dbReference type="PANTHER" id="PTHR13268">
    <property type="entry name" value="BREAST CARCINOMA AMPLIFIED SEQUENCE 3"/>
    <property type="match status" value="1"/>
</dbReference>
<feature type="region of interest" description="Disordered" evidence="1">
    <location>
        <begin position="666"/>
        <end position="686"/>
    </location>
</feature>
<feature type="compositionally biased region" description="Basic residues" evidence="1">
    <location>
        <begin position="1098"/>
        <end position="1110"/>
    </location>
</feature>
<feature type="region of interest" description="Disordered" evidence="1">
    <location>
        <begin position="45"/>
        <end position="133"/>
    </location>
</feature>
<feature type="region of interest" description="Disordered" evidence="1">
    <location>
        <begin position="496"/>
        <end position="517"/>
    </location>
</feature>
<dbReference type="OrthoDB" id="25778at2759"/>
<sequence>MQGVFELPDFGIRDTHVLMNVNDEQPLVELDLPVYAKERLVDVDAPLELDRPQPRHDSPCAPTRPKEMPPPPPAAAPTSAPAPTEVKVDVDHETLKPKTRRAPSGVRDVNVARAPPCAGGSEDCRPPSTAAPPRALSALSHTLRSVTAAAATAYAHAYATGSSGGSHSASGAVTSAAYGNEPTHGEGGENGEERIVGARWDDVVVGHSTRRLLTLAYAAGVQVWDASRLGQVEEVVNLRIPLLGMPSPSRSRSSVDTLRAVDAAVSEKRRDSVETLKQAGRGGGDAEADGHGMHGPVLGAGILPPMSSRRQRGNDLELGILTPHALYVYDLGAGRVSARAAFPLAPAPASAAPKDAREYGYGGREGEGEAQVGTPCGFEVAERAVVVTTHTPPTLVLLARPSLRVLHIFASSALAVPLPVPHTHHPRQQASTSDSMSPSSISPPASGIRSPTLPMRTPTVPTAAPTAVAALPAAPVSALHGRLLAFLAPPPVASPSISALSPSSPSTISPSSGTGAGESWSRTLGRFFSRSAPAAAAGALMVLGAATGATGSPPSQAGLGGGGVSGLVGAALGGGGSGIAGGGGAGAWVRVVDLDPLLGTGAGGRRRRRANGGVERPRDVHVFEAGRAPLGGLAFAGDGTQLFAVRRDGLGAGVWALRPAPSASCSSASLSSSPAHGVSTSPSNDTSALPAPAHLYALRRGRTGAVVEAVAGARDGRFVALATRRRTVHVFAAMRSLPLLAELDMGMKWELVGGAGAGDGGTTEVHALVRIRLPHQQQQPHHEGEPPRAPPAPLAIAFVPTATAGSTTGPALRSPSAPASPSTHGVQDVLVFDPADGVLSLRRITLSAMEAPHSAISVSLPAAVGRLSEGEWLRHRWWSWVGGRRWWRRGVLGGSAGGQKFEGRKVRVVRWGVVKRGKEDWLAQAELSTFTSAPRILPRAIYLLHQFAFYNLGEDYHALIRRYQFAIGGARIDVRRQVEVSAFAFGPNGGDEAFVEGYGSSSSPRTIRRRSRAASSSFDEPLLASALAGDALPRRAPAACAPYAAQRLPRVLADVPQLDARARCRRARGQRRRRSGKATPRDAAPAPEAACTVTARTWARRRRHRSVGAA</sequence>
<evidence type="ECO:0000256" key="1">
    <source>
        <dbReference type="SAM" id="MobiDB-lite"/>
    </source>
</evidence>
<dbReference type="Proteomes" id="UP000623467">
    <property type="component" value="Unassembled WGS sequence"/>
</dbReference>
<proteinExistence type="predicted"/>
<gene>
    <name evidence="2" type="ORF">MSAN_01259300</name>
</gene>
<dbReference type="GO" id="GO:0016740">
    <property type="term" value="F:transferase activity"/>
    <property type="evidence" value="ECO:0007669"/>
    <property type="project" value="UniProtKB-KW"/>
</dbReference>
<feature type="compositionally biased region" description="Basic and acidic residues" evidence="1">
    <location>
        <begin position="86"/>
        <end position="96"/>
    </location>
</feature>
<feature type="region of interest" description="Disordered" evidence="1">
    <location>
        <begin position="348"/>
        <end position="372"/>
    </location>
</feature>
<dbReference type="AlphaFoldDB" id="A0A8H6YI76"/>
<reference evidence="2" key="1">
    <citation type="submission" date="2020-05" db="EMBL/GenBank/DDBJ databases">
        <title>Mycena genomes resolve the evolution of fungal bioluminescence.</title>
        <authorList>
            <person name="Tsai I.J."/>
        </authorList>
    </citation>
    <scope>NUCLEOTIDE SEQUENCE</scope>
    <source>
        <strain evidence="2">160909Yilan</strain>
    </source>
</reference>
<accession>A0A8H6YI76</accession>
<feature type="compositionally biased region" description="Low complexity" evidence="1">
    <location>
        <begin position="666"/>
        <end position="675"/>
    </location>
</feature>
<protein>
    <submittedName>
        <fullName evidence="2">Glycosyltransferase family 1 protein</fullName>
    </submittedName>
</protein>
<feature type="compositionally biased region" description="Low complexity" evidence="1">
    <location>
        <begin position="805"/>
        <end position="822"/>
    </location>
</feature>
<comment type="caution">
    <text evidence="2">The sequence shown here is derived from an EMBL/GenBank/DDBJ whole genome shotgun (WGS) entry which is preliminary data.</text>
</comment>
<dbReference type="EMBL" id="JACAZH010000009">
    <property type="protein sequence ID" value="KAF7359176.1"/>
    <property type="molecule type" value="Genomic_DNA"/>
</dbReference>
<feature type="compositionally biased region" description="Basic residues" evidence="1">
    <location>
        <begin position="1063"/>
        <end position="1076"/>
    </location>
</feature>
<feature type="region of interest" description="Disordered" evidence="1">
    <location>
        <begin position="269"/>
        <end position="291"/>
    </location>
</feature>
<dbReference type="GO" id="GO:0042594">
    <property type="term" value="P:response to starvation"/>
    <property type="evidence" value="ECO:0007669"/>
    <property type="project" value="TreeGrafter"/>
</dbReference>
<keyword evidence="2" id="KW-0808">Transferase</keyword>
<feature type="region of interest" description="Disordered" evidence="1">
    <location>
        <begin position="159"/>
        <end position="191"/>
    </location>
</feature>
<feature type="compositionally biased region" description="Low complexity" evidence="1">
    <location>
        <begin position="159"/>
        <end position="177"/>
    </location>
</feature>
<name>A0A8H6YI76_9AGAR</name>
<feature type="compositionally biased region" description="Low complexity" evidence="1">
    <location>
        <begin position="496"/>
        <end position="513"/>
    </location>
</feature>
<feature type="region of interest" description="Disordered" evidence="1">
    <location>
        <begin position="419"/>
        <end position="460"/>
    </location>
</feature>
<dbReference type="PANTHER" id="PTHR13268:SF0">
    <property type="entry name" value="BCAS3 MICROTUBULE ASSOCIATED CELL MIGRATION FACTOR"/>
    <property type="match status" value="1"/>
</dbReference>
<feature type="region of interest" description="Disordered" evidence="1">
    <location>
        <begin position="805"/>
        <end position="825"/>
    </location>
</feature>
<organism evidence="2 3">
    <name type="scientific">Mycena sanguinolenta</name>
    <dbReference type="NCBI Taxonomy" id="230812"/>
    <lineage>
        <taxon>Eukaryota</taxon>
        <taxon>Fungi</taxon>
        <taxon>Dikarya</taxon>
        <taxon>Basidiomycota</taxon>
        <taxon>Agaricomycotina</taxon>
        <taxon>Agaricomycetes</taxon>
        <taxon>Agaricomycetidae</taxon>
        <taxon>Agaricales</taxon>
        <taxon>Marasmiineae</taxon>
        <taxon>Mycenaceae</taxon>
        <taxon>Mycena</taxon>
    </lineage>
</organism>
<evidence type="ECO:0000313" key="3">
    <source>
        <dbReference type="Proteomes" id="UP000623467"/>
    </source>
</evidence>
<feature type="compositionally biased region" description="Low complexity" evidence="1">
    <location>
        <begin position="431"/>
        <end position="460"/>
    </location>
</feature>